<accession>A0A7J7GU87</accession>
<feature type="domain" description="Gnk2-homologous" evidence="4">
    <location>
        <begin position="75"/>
        <end position="180"/>
    </location>
</feature>
<evidence type="ECO:0000313" key="6">
    <source>
        <dbReference type="Proteomes" id="UP000593564"/>
    </source>
</evidence>
<feature type="transmembrane region" description="Helical" evidence="3">
    <location>
        <begin position="232"/>
        <end position="254"/>
    </location>
</feature>
<evidence type="ECO:0000256" key="2">
    <source>
        <dbReference type="ARBA" id="ARBA00022737"/>
    </source>
</evidence>
<dbReference type="InterPro" id="IPR038408">
    <property type="entry name" value="GNK2_sf"/>
</dbReference>
<gene>
    <name evidence="5" type="ORF">HYC85_018406</name>
</gene>
<name>A0A7J7GU87_CAMSI</name>
<evidence type="ECO:0000256" key="3">
    <source>
        <dbReference type="SAM" id="Phobius"/>
    </source>
</evidence>
<dbReference type="PANTHER" id="PTHR32099">
    <property type="entry name" value="CYSTEINE-RICH REPEAT SECRETORY PROTEIN"/>
    <property type="match status" value="1"/>
</dbReference>
<dbReference type="EMBL" id="JACBKZ010000008">
    <property type="protein sequence ID" value="KAF5944329.1"/>
    <property type="molecule type" value="Genomic_DNA"/>
</dbReference>
<dbReference type="PANTHER" id="PTHR32099:SF51">
    <property type="entry name" value="CYSTEINE-RICH RECEPTOR-LIKE PROTEIN KINASE 25 ISOFORM X1"/>
    <property type="match status" value="1"/>
</dbReference>
<dbReference type="AlphaFoldDB" id="A0A7J7GU87"/>
<evidence type="ECO:0000259" key="4">
    <source>
        <dbReference type="PROSITE" id="PS51473"/>
    </source>
</evidence>
<keyword evidence="3" id="KW-1133">Transmembrane helix</keyword>
<keyword evidence="3" id="KW-0472">Membrane</keyword>
<dbReference type="InterPro" id="IPR002902">
    <property type="entry name" value="GNK2"/>
</dbReference>
<keyword evidence="1" id="KW-0732">Signal</keyword>
<dbReference type="PROSITE" id="PS51473">
    <property type="entry name" value="GNK2"/>
    <property type="match status" value="1"/>
</dbReference>
<reference evidence="6" key="1">
    <citation type="journal article" date="2020" name="Nat. Commun.">
        <title>Genome assembly of wild tea tree DASZ reveals pedigree and selection history of tea varieties.</title>
        <authorList>
            <person name="Zhang W."/>
            <person name="Zhang Y."/>
            <person name="Qiu H."/>
            <person name="Guo Y."/>
            <person name="Wan H."/>
            <person name="Zhang X."/>
            <person name="Scossa F."/>
            <person name="Alseekh S."/>
            <person name="Zhang Q."/>
            <person name="Wang P."/>
            <person name="Xu L."/>
            <person name="Schmidt M.H."/>
            <person name="Jia X."/>
            <person name="Li D."/>
            <person name="Zhu A."/>
            <person name="Guo F."/>
            <person name="Chen W."/>
            <person name="Ni D."/>
            <person name="Usadel B."/>
            <person name="Fernie A.R."/>
            <person name="Wen W."/>
        </authorList>
    </citation>
    <scope>NUCLEOTIDE SEQUENCE [LARGE SCALE GENOMIC DNA]</scope>
    <source>
        <strain evidence="6">cv. G240</strain>
    </source>
</reference>
<feature type="transmembrane region" description="Helical" evidence="3">
    <location>
        <begin position="188"/>
        <end position="211"/>
    </location>
</feature>
<comment type="caution">
    <text evidence="5">The sequence shown here is derived from an EMBL/GenBank/DDBJ whole genome shotgun (WGS) entry which is preliminary data.</text>
</comment>
<proteinExistence type="predicted"/>
<evidence type="ECO:0000313" key="5">
    <source>
        <dbReference type="EMBL" id="KAF5944329.1"/>
    </source>
</evidence>
<dbReference type="Proteomes" id="UP000593564">
    <property type="component" value="Unassembled WGS sequence"/>
</dbReference>
<dbReference type="CDD" id="cd23509">
    <property type="entry name" value="Gnk2-like"/>
    <property type="match status" value="2"/>
</dbReference>
<keyword evidence="2" id="KW-0677">Repeat</keyword>
<evidence type="ECO:0000256" key="1">
    <source>
        <dbReference type="ARBA" id="ARBA00022729"/>
    </source>
</evidence>
<organism evidence="5 6">
    <name type="scientific">Camellia sinensis</name>
    <name type="common">Tea plant</name>
    <name type="synonym">Thea sinensis</name>
    <dbReference type="NCBI Taxonomy" id="4442"/>
    <lineage>
        <taxon>Eukaryota</taxon>
        <taxon>Viridiplantae</taxon>
        <taxon>Streptophyta</taxon>
        <taxon>Embryophyta</taxon>
        <taxon>Tracheophyta</taxon>
        <taxon>Spermatophyta</taxon>
        <taxon>Magnoliopsida</taxon>
        <taxon>eudicotyledons</taxon>
        <taxon>Gunneridae</taxon>
        <taxon>Pentapetalae</taxon>
        <taxon>asterids</taxon>
        <taxon>Ericales</taxon>
        <taxon>Theaceae</taxon>
        <taxon>Camellia</taxon>
    </lineage>
</organism>
<reference evidence="5 6" key="2">
    <citation type="submission" date="2020-07" db="EMBL/GenBank/DDBJ databases">
        <title>Genome assembly of wild tea tree DASZ reveals pedigree and selection history of tea varieties.</title>
        <authorList>
            <person name="Zhang W."/>
        </authorList>
    </citation>
    <scope>NUCLEOTIDE SEQUENCE [LARGE SCALE GENOMIC DNA]</scope>
    <source>
        <strain evidence="6">cv. G240</strain>
        <tissue evidence="5">Leaf</tissue>
    </source>
</reference>
<keyword evidence="3" id="KW-0812">Transmembrane</keyword>
<dbReference type="Gene3D" id="3.30.430.20">
    <property type="entry name" value="Gnk2 domain, C-X8-C-X2-C motif"/>
    <property type="match status" value="2"/>
</dbReference>
<protein>
    <recommendedName>
        <fullName evidence="4">Gnk2-homologous domain-containing protein</fullName>
    </recommendedName>
</protein>
<keyword evidence="6" id="KW-1185">Reference proteome</keyword>
<dbReference type="Pfam" id="PF01657">
    <property type="entry name" value="Stress-antifung"/>
    <property type="match status" value="2"/>
</dbReference>
<sequence length="291" mass="32692">MVITLAIAHTREISIPSSPLSLFSNIDKYGFYNSSVGQNPDWANAIMLCRGDVELQACRSCINYSITNLTQFCPNYKEAIDWYVNCMLRYSNANVSITGTMTDRPAASFGGLCKFAAGSTTGPDFQTIFGLVQCTPDIIEQECTNCLLDAAGEILNCCIGKKGARVVRPSCNLQYDIYNFFNTIPADALPVGFIFWSGPIAYISFTFILINRDREKKVSCIEFKILQSSIPHYYYGYMYIDFLHVISLILRYVWIASKERKPNTPRKVPQEIFASHSTSHVLVVKNISSHL</sequence>